<evidence type="ECO:0000313" key="2">
    <source>
        <dbReference type="EMBL" id="GAG75476.1"/>
    </source>
</evidence>
<keyword evidence="1" id="KW-0472">Membrane</keyword>
<dbReference type="AlphaFoldDB" id="X1BTM8"/>
<dbReference type="EMBL" id="BART01018507">
    <property type="protein sequence ID" value="GAG75476.1"/>
    <property type="molecule type" value="Genomic_DNA"/>
</dbReference>
<evidence type="ECO:0000256" key="1">
    <source>
        <dbReference type="SAM" id="Phobius"/>
    </source>
</evidence>
<gene>
    <name evidence="2" type="ORF">S01H4_34920</name>
</gene>
<comment type="caution">
    <text evidence="2">The sequence shown here is derived from an EMBL/GenBank/DDBJ whole genome shotgun (WGS) entry which is preliminary data.</text>
</comment>
<keyword evidence="1" id="KW-0812">Transmembrane</keyword>
<proteinExistence type="predicted"/>
<organism evidence="2">
    <name type="scientific">marine sediment metagenome</name>
    <dbReference type="NCBI Taxonomy" id="412755"/>
    <lineage>
        <taxon>unclassified sequences</taxon>
        <taxon>metagenomes</taxon>
        <taxon>ecological metagenomes</taxon>
    </lineage>
</organism>
<protein>
    <submittedName>
        <fullName evidence="2">Uncharacterized protein</fullName>
    </submittedName>
</protein>
<keyword evidence="1" id="KW-1133">Transmembrane helix</keyword>
<feature type="non-terminal residue" evidence="2">
    <location>
        <position position="1"/>
    </location>
</feature>
<feature type="transmembrane region" description="Helical" evidence="1">
    <location>
        <begin position="12"/>
        <end position="30"/>
    </location>
</feature>
<accession>X1BTM8</accession>
<sequence>EEVSINRTIRLAIAALLMFWVLNHLLFKVFI</sequence>
<reference evidence="2" key="1">
    <citation type="journal article" date="2014" name="Front. Microbiol.">
        <title>High frequency of phylogenetically diverse reductive dehalogenase-homologous genes in deep subseafloor sedimentary metagenomes.</title>
        <authorList>
            <person name="Kawai M."/>
            <person name="Futagami T."/>
            <person name="Toyoda A."/>
            <person name="Takaki Y."/>
            <person name="Nishi S."/>
            <person name="Hori S."/>
            <person name="Arai W."/>
            <person name="Tsubouchi T."/>
            <person name="Morono Y."/>
            <person name="Uchiyama I."/>
            <person name="Ito T."/>
            <person name="Fujiyama A."/>
            <person name="Inagaki F."/>
            <person name="Takami H."/>
        </authorList>
    </citation>
    <scope>NUCLEOTIDE SEQUENCE</scope>
    <source>
        <strain evidence="2">Expedition CK06-06</strain>
    </source>
</reference>
<name>X1BTM8_9ZZZZ</name>